<name>A0A147KC64_9BACI</name>
<organism evidence="2 3">
    <name type="scientific">Bacillus coahuilensis p1.1.43</name>
    <dbReference type="NCBI Taxonomy" id="1150625"/>
    <lineage>
        <taxon>Bacteria</taxon>
        <taxon>Bacillati</taxon>
        <taxon>Bacillota</taxon>
        <taxon>Bacilli</taxon>
        <taxon>Bacillales</taxon>
        <taxon>Bacillaceae</taxon>
        <taxon>Bacillus</taxon>
    </lineage>
</organism>
<gene>
    <name evidence="2" type="ORF">Q75_00835</name>
</gene>
<dbReference type="PROSITE" id="PS51186">
    <property type="entry name" value="GNAT"/>
    <property type="match status" value="1"/>
</dbReference>
<dbReference type="SUPFAM" id="SSF55729">
    <property type="entry name" value="Acyl-CoA N-acyltransferases (Nat)"/>
    <property type="match status" value="1"/>
</dbReference>
<protein>
    <recommendedName>
        <fullName evidence="1">N-acetyltransferase domain-containing protein</fullName>
    </recommendedName>
</protein>
<feature type="domain" description="N-acetyltransferase" evidence="1">
    <location>
        <begin position="10"/>
        <end position="174"/>
    </location>
</feature>
<reference evidence="2 3" key="1">
    <citation type="journal article" date="2016" name="Front. Microbiol.">
        <title>Microevolution Analysis of Bacillus coahuilensis Unveils Differences in Phosphorus Acquisition Strategies and Their Regulation.</title>
        <authorList>
            <person name="Gomez-Lunar Z."/>
            <person name="Hernandez-Gonzalez I."/>
            <person name="Rodriguez-Torres M.D."/>
            <person name="Souza V."/>
            <person name="Olmedo-Alvarez G."/>
        </authorList>
    </citation>
    <scope>NUCLEOTIDE SEQUENCE [LARGE SCALE GENOMIC DNA]</scope>
    <source>
        <strain evidence="3">p1.1.43</strain>
    </source>
</reference>
<dbReference type="PATRIC" id="fig|1150625.3.peg.173"/>
<keyword evidence="3" id="KW-1185">Reference proteome</keyword>
<dbReference type="STRING" id="1150625.Q75_00835"/>
<dbReference type="Gene3D" id="3.40.630.30">
    <property type="match status" value="1"/>
</dbReference>
<sequence>MGCFTQVKQVTIKQATEREVPGIVDVCTRANWNTYKSIYSEEYIQKVIDTYYHEKRVLQEVGAPSKEWGGYFVATDGDTVIGAGGGGLVSESSAEIYVLYMDPNRCSEGIGSQILEVLTDQQRAFGAKEQWVSVAKGNALGIPFYEKKGFVFDSEEVENEHNEVPVLRYKRRLEGNSSSYFQFLDM</sequence>
<dbReference type="AlphaFoldDB" id="A0A147KC64"/>
<proteinExistence type="predicted"/>
<accession>A0A147KC64</accession>
<dbReference type="InterPro" id="IPR000182">
    <property type="entry name" value="GNAT_dom"/>
</dbReference>
<evidence type="ECO:0000313" key="3">
    <source>
        <dbReference type="Proteomes" id="UP000074108"/>
    </source>
</evidence>
<evidence type="ECO:0000259" key="1">
    <source>
        <dbReference type="PROSITE" id="PS51186"/>
    </source>
</evidence>
<dbReference type="EMBL" id="LDYG01000002">
    <property type="protein sequence ID" value="KUP09208.1"/>
    <property type="molecule type" value="Genomic_DNA"/>
</dbReference>
<dbReference type="InterPro" id="IPR016181">
    <property type="entry name" value="Acyl_CoA_acyltransferase"/>
</dbReference>
<evidence type="ECO:0000313" key="2">
    <source>
        <dbReference type="EMBL" id="KUP09208.1"/>
    </source>
</evidence>
<dbReference type="OrthoDB" id="69535at2"/>
<dbReference type="GO" id="GO:0016747">
    <property type="term" value="F:acyltransferase activity, transferring groups other than amino-acyl groups"/>
    <property type="evidence" value="ECO:0007669"/>
    <property type="project" value="InterPro"/>
</dbReference>
<dbReference type="Pfam" id="PF00583">
    <property type="entry name" value="Acetyltransf_1"/>
    <property type="match status" value="1"/>
</dbReference>
<dbReference type="CDD" id="cd04301">
    <property type="entry name" value="NAT_SF"/>
    <property type="match status" value="1"/>
</dbReference>
<comment type="caution">
    <text evidence="2">The sequence shown here is derived from an EMBL/GenBank/DDBJ whole genome shotgun (WGS) entry which is preliminary data.</text>
</comment>
<dbReference type="Proteomes" id="UP000074108">
    <property type="component" value="Unassembled WGS sequence"/>
</dbReference>